<dbReference type="Gene3D" id="1.10.510.10">
    <property type="entry name" value="Transferase(Phosphotransferase) domain 1"/>
    <property type="match status" value="2"/>
</dbReference>
<dbReference type="AlphaFoldDB" id="A0A9N9EBS7"/>
<dbReference type="Proteomes" id="UP000789396">
    <property type="component" value="Unassembled WGS sequence"/>
</dbReference>
<evidence type="ECO:0000256" key="2">
    <source>
        <dbReference type="ARBA" id="ARBA00022840"/>
    </source>
</evidence>
<protein>
    <submittedName>
        <fullName evidence="4">8986_t:CDS:1</fullName>
    </submittedName>
</protein>
<dbReference type="GO" id="GO:0005524">
    <property type="term" value="F:ATP binding"/>
    <property type="evidence" value="ECO:0007669"/>
    <property type="project" value="UniProtKB-KW"/>
</dbReference>
<reference evidence="4" key="1">
    <citation type="submission" date="2021-06" db="EMBL/GenBank/DDBJ databases">
        <authorList>
            <person name="Kallberg Y."/>
            <person name="Tangrot J."/>
            <person name="Rosling A."/>
        </authorList>
    </citation>
    <scope>NUCLEOTIDE SEQUENCE</scope>
    <source>
        <strain evidence="4">IN212</strain>
    </source>
</reference>
<keyword evidence="5" id="KW-1185">Reference proteome</keyword>
<dbReference type="InterPro" id="IPR011009">
    <property type="entry name" value="Kinase-like_dom_sf"/>
</dbReference>
<dbReference type="SUPFAM" id="SSF56112">
    <property type="entry name" value="Protein kinase-like (PK-like)"/>
    <property type="match status" value="1"/>
</dbReference>
<dbReference type="OrthoDB" id="2428482at2759"/>
<proteinExistence type="predicted"/>
<gene>
    <name evidence="4" type="ORF">RFULGI_LOCUS9319</name>
</gene>
<comment type="caution">
    <text evidence="4">The sequence shown here is derived from an EMBL/GenBank/DDBJ whole genome shotgun (WGS) entry which is preliminary data.</text>
</comment>
<keyword evidence="1" id="KW-0547">Nucleotide-binding</keyword>
<dbReference type="InterPro" id="IPR001245">
    <property type="entry name" value="Ser-Thr/Tyr_kinase_cat_dom"/>
</dbReference>
<dbReference type="Pfam" id="PF07714">
    <property type="entry name" value="PK_Tyr_Ser-Thr"/>
    <property type="match status" value="1"/>
</dbReference>
<name>A0A9N9EBS7_9GLOM</name>
<evidence type="ECO:0000313" key="4">
    <source>
        <dbReference type="EMBL" id="CAG8673397.1"/>
    </source>
</evidence>
<organism evidence="4 5">
    <name type="scientific">Racocetra fulgida</name>
    <dbReference type="NCBI Taxonomy" id="60492"/>
    <lineage>
        <taxon>Eukaryota</taxon>
        <taxon>Fungi</taxon>
        <taxon>Fungi incertae sedis</taxon>
        <taxon>Mucoromycota</taxon>
        <taxon>Glomeromycotina</taxon>
        <taxon>Glomeromycetes</taxon>
        <taxon>Diversisporales</taxon>
        <taxon>Gigasporaceae</taxon>
        <taxon>Racocetra</taxon>
    </lineage>
</organism>
<dbReference type="InterPro" id="IPR051681">
    <property type="entry name" value="Ser/Thr_Kinases-Pseudokinases"/>
</dbReference>
<dbReference type="GO" id="GO:0004674">
    <property type="term" value="F:protein serine/threonine kinase activity"/>
    <property type="evidence" value="ECO:0007669"/>
    <property type="project" value="TreeGrafter"/>
</dbReference>
<evidence type="ECO:0000313" key="5">
    <source>
        <dbReference type="Proteomes" id="UP000789396"/>
    </source>
</evidence>
<evidence type="ECO:0000256" key="1">
    <source>
        <dbReference type="ARBA" id="ARBA00022741"/>
    </source>
</evidence>
<accession>A0A9N9EBS7</accession>
<keyword evidence="2" id="KW-0067">ATP-binding</keyword>
<dbReference type="PANTHER" id="PTHR44329:SF298">
    <property type="entry name" value="MIXED LINEAGE KINASE DOMAIN-LIKE PROTEIN"/>
    <property type="match status" value="1"/>
</dbReference>
<feature type="domain" description="Serine-threonine/tyrosine-protein kinase catalytic" evidence="3">
    <location>
        <begin position="98"/>
        <end position="220"/>
    </location>
</feature>
<feature type="non-terminal residue" evidence="4">
    <location>
        <position position="473"/>
    </location>
</feature>
<dbReference type="PANTHER" id="PTHR44329">
    <property type="entry name" value="SERINE/THREONINE-PROTEIN KINASE TNNI3K-RELATED"/>
    <property type="match status" value="1"/>
</dbReference>
<dbReference type="EMBL" id="CAJVPZ010016434">
    <property type="protein sequence ID" value="CAG8673397.1"/>
    <property type="molecule type" value="Genomic_DNA"/>
</dbReference>
<evidence type="ECO:0000259" key="3">
    <source>
        <dbReference type="Pfam" id="PF07714"/>
    </source>
</evidence>
<sequence length="473" mass="55014">MGVKCSSSKTEHFDDSKLTKLQPTNFGICGDCQNPNTDIYKNFGWCQLCNSTRFKNEFTKWSSCNEAVDNFIQETQLNANSYRKVLEWIPYDAIVDVEYVGRGCYGTVFAATWVRGNILYWDKKKKKWARNSSMTVIVKSIDNSANITLEFFHEIRAYLQCDFDPRGMIQYYGITRDPQTNDYMIVSEFANNGNLQTYLRHNYHLLNWEKPIVMCEVATGIPPFSNRAHDYNLAVGICDGIRPPFTEGTPKSFTTLVERCWDSDPTNRPDVQQITEMLFRWHFNLEQERSTDVCNTFRDSDTNMNPRQQHNESTYSQEILSDDVPSLRYSKAITTELERRSTPDVGGRTSRYSLALEAELQRCTTPEAVAVHNKRQNDLRKNIYHRYDQNASNKARKEMAQTYKYSIESIKETGIKSPPKLSGEHLFQDDDDAYQNCENEENEKVKKNMKINNVDLENIDVLQFVRRQPTIQR</sequence>